<name>A0A6M2BU38_9GAMM</name>
<dbReference type="EMBL" id="JAAMOW010000006">
    <property type="protein sequence ID" value="NGY05623.1"/>
    <property type="molecule type" value="Genomic_DNA"/>
</dbReference>
<dbReference type="GO" id="GO:0016887">
    <property type="term" value="F:ATP hydrolysis activity"/>
    <property type="evidence" value="ECO:0007669"/>
    <property type="project" value="InterPro"/>
</dbReference>
<feature type="domain" description="ORC1/DEAH AAA+ ATPase" evidence="1">
    <location>
        <begin position="104"/>
        <end position="207"/>
    </location>
</feature>
<accession>A0A6M2BU38</accession>
<dbReference type="Proteomes" id="UP000472676">
    <property type="component" value="Unassembled WGS sequence"/>
</dbReference>
<dbReference type="SUPFAM" id="SSF52540">
    <property type="entry name" value="P-loop containing nucleoside triphosphate hydrolases"/>
    <property type="match status" value="1"/>
</dbReference>
<dbReference type="Pfam" id="PF13401">
    <property type="entry name" value="AAA_22"/>
    <property type="match status" value="1"/>
</dbReference>
<evidence type="ECO:0000313" key="2">
    <source>
        <dbReference type="EMBL" id="NGY05623.1"/>
    </source>
</evidence>
<gene>
    <name evidence="2" type="ORF">G7Y85_12690</name>
</gene>
<organism evidence="2 3">
    <name type="scientific">Solimonas terrae</name>
    <dbReference type="NCBI Taxonomy" id="1396819"/>
    <lineage>
        <taxon>Bacteria</taxon>
        <taxon>Pseudomonadati</taxon>
        <taxon>Pseudomonadota</taxon>
        <taxon>Gammaproteobacteria</taxon>
        <taxon>Nevskiales</taxon>
        <taxon>Nevskiaceae</taxon>
        <taxon>Solimonas</taxon>
    </lineage>
</organism>
<dbReference type="AlphaFoldDB" id="A0A6M2BU38"/>
<dbReference type="RefSeq" id="WP_166257498.1">
    <property type="nucleotide sequence ID" value="NZ_JAAMOW010000006.1"/>
</dbReference>
<keyword evidence="3" id="KW-1185">Reference proteome</keyword>
<dbReference type="InterPro" id="IPR027417">
    <property type="entry name" value="P-loop_NTPase"/>
</dbReference>
<reference evidence="2 3" key="1">
    <citation type="journal article" date="2014" name="Int. J. Syst. Evol. Microbiol.">
        <title>Solimonas terrae sp. nov., isolated from soil.</title>
        <authorList>
            <person name="Kim S.J."/>
            <person name="Moon J.Y."/>
            <person name="Weon H.Y."/>
            <person name="Ahn J.H."/>
            <person name="Chen W.M."/>
            <person name="Kwon S.W."/>
        </authorList>
    </citation>
    <scope>NUCLEOTIDE SEQUENCE [LARGE SCALE GENOMIC DNA]</scope>
    <source>
        <strain evidence="2 3">KIS83-12</strain>
    </source>
</reference>
<protein>
    <submittedName>
        <fullName evidence="2">AAA family ATPase</fullName>
    </submittedName>
</protein>
<dbReference type="InterPro" id="IPR049945">
    <property type="entry name" value="AAA_22"/>
</dbReference>
<proteinExistence type="predicted"/>
<sequence length="447" mass="49599">MNDRSDNPWLSRFIIFDDLDEIVRIAQHIPRPVSDLDAVNTAVAAERIRIALDRLFIVTPKTAAVLSALGANAAAASDARYFDRRAFLRKCYDKNLEVPISPPMCIVGLAGIGKSALFRAMERLIGNDRTTQLDDAHDPLVIRGFISTTVVPGDSDRRLLARIAEQLDIEADARSHVERLMAQLKKIGYRDGVAGLNLDEFQHGTLSAANSRVTSLLLTARATGIPVAYACNFSLIHRLLERPQEDRDRLLARVTVLTPERPESEGWRLIVNGTGSVLRAYLRFDAESEAAELGRLSGCLPRNLHRLLGIAYEIARESASKAITMKHVRDAFHSRAFASARSDIQAIHEIADGAGWRSTRRLDLHCPEELRQDSAPKAGSATADQKLNVLTRHMLEKSMTAEERSGWRLAAEQRGKTDAVGKVVSIKKHKERTARSLIEAHNRFDGD</sequence>
<evidence type="ECO:0000313" key="3">
    <source>
        <dbReference type="Proteomes" id="UP000472676"/>
    </source>
</evidence>
<comment type="caution">
    <text evidence="2">The sequence shown here is derived from an EMBL/GenBank/DDBJ whole genome shotgun (WGS) entry which is preliminary data.</text>
</comment>
<dbReference type="Gene3D" id="3.40.50.300">
    <property type="entry name" value="P-loop containing nucleotide triphosphate hydrolases"/>
    <property type="match status" value="1"/>
</dbReference>
<evidence type="ECO:0000259" key="1">
    <source>
        <dbReference type="Pfam" id="PF13401"/>
    </source>
</evidence>